<proteinExistence type="predicted"/>
<name>A0A4P6FGY7_9MICO</name>
<dbReference type="SUPFAM" id="SSF51905">
    <property type="entry name" value="FAD/NAD(P)-binding domain"/>
    <property type="match status" value="1"/>
</dbReference>
<dbReference type="EMBL" id="CP035493">
    <property type="protein sequence ID" value="QAY69878.1"/>
    <property type="molecule type" value="Genomic_DNA"/>
</dbReference>
<feature type="domain" description="FAD/NAD(P)-binding" evidence="6">
    <location>
        <begin position="1"/>
        <end position="308"/>
    </location>
</feature>
<gene>
    <name evidence="7" type="ORF">ET471_07385</name>
</gene>
<evidence type="ECO:0000256" key="4">
    <source>
        <dbReference type="ARBA" id="ARBA00023002"/>
    </source>
</evidence>
<dbReference type="PROSITE" id="PS51257">
    <property type="entry name" value="PROKAR_LIPOPROTEIN"/>
    <property type="match status" value="1"/>
</dbReference>
<evidence type="ECO:0000313" key="8">
    <source>
        <dbReference type="Proteomes" id="UP000292118"/>
    </source>
</evidence>
<evidence type="ECO:0000259" key="6">
    <source>
        <dbReference type="Pfam" id="PF07992"/>
    </source>
</evidence>
<keyword evidence="4" id="KW-0560">Oxidoreductase</keyword>
<dbReference type="InterPro" id="IPR036188">
    <property type="entry name" value="FAD/NAD-bd_sf"/>
</dbReference>
<evidence type="ECO:0000313" key="7">
    <source>
        <dbReference type="EMBL" id="QAY69878.1"/>
    </source>
</evidence>
<dbReference type="Proteomes" id="UP000292118">
    <property type="component" value="Chromosome"/>
</dbReference>
<dbReference type="PRINTS" id="PR00469">
    <property type="entry name" value="PNDRDTASEII"/>
</dbReference>
<reference evidence="7 8" key="1">
    <citation type="submission" date="2019-01" db="EMBL/GenBank/DDBJ databases">
        <title>Genome sequencing of strain FW10M-9.</title>
        <authorList>
            <person name="Heo J."/>
            <person name="Kim S.-J."/>
            <person name="Kim J.-S."/>
            <person name="Hong S.-B."/>
            <person name="Kwon S.-W."/>
        </authorList>
    </citation>
    <scope>NUCLEOTIDE SEQUENCE [LARGE SCALE GENOMIC DNA]</scope>
    <source>
        <strain evidence="7 8">FW10M-9</strain>
    </source>
</reference>
<evidence type="ECO:0000256" key="3">
    <source>
        <dbReference type="ARBA" id="ARBA00022827"/>
    </source>
</evidence>
<dbReference type="Gene3D" id="3.30.390.30">
    <property type="match status" value="1"/>
</dbReference>
<dbReference type="KEGG" id="xya:ET471_07385"/>
<protein>
    <submittedName>
        <fullName evidence="7">NADH oxidase</fullName>
    </submittedName>
</protein>
<dbReference type="InterPro" id="IPR023753">
    <property type="entry name" value="FAD/NAD-binding_dom"/>
</dbReference>
<dbReference type="GO" id="GO:0016491">
    <property type="term" value="F:oxidoreductase activity"/>
    <property type="evidence" value="ECO:0007669"/>
    <property type="project" value="UniProtKB-KW"/>
</dbReference>
<evidence type="ECO:0000256" key="2">
    <source>
        <dbReference type="ARBA" id="ARBA00022630"/>
    </source>
</evidence>
<evidence type="ECO:0000256" key="1">
    <source>
        <dbReference type="ARBA" id="ARBA00001974"/>
    </source>
</evidence>
<accession>A0A4P6FGY7</accession>
<comment type="cofactor">
    <cofactor evidence="1">
        <name>FAD</name>
        <dbReference type="ChEBI" id="CHEBI:57692"/>
    </cofactor>
</comment>
<dbReference type="Pfam" id="PF07992">
    <property type="entry name" value="Pyr_redox_2"/>
    <property type="match status" value="1"/>
</dbReference>
<keyword evidence="5" id="KW-0676">Redox-active center</keyword>
<keyword evidence="2" id="KW-0285">Flavoprotein</keyword>
<dbReference type="RefSeq" id="WP_129187321.1">
    <property type="nucleotide sequence ID" value="NZ_CP035493.1"/>
</dbReference>
<dbReference type="SUPFAM" id="SSF55424">
    <property type="entry name" value="FAD/NAD-linked reductases, dimerisation (C-terminal) domain"/>
    <property type="match status" value="1"/>
</dbReference>
<keyword evidence="8" id="KW-1185">Reference proteome</keyword>
<dbReference type="Gene3D" id="3.50.50.60">
    <property type="entry name" value="FAD/NAD(P)-binding domain"/>
    <property type="match status" value="2"/>
</dbReference>
<dbReference type="InterPro" id="IPR016156">
    <property type="entry name" value="FAD/NAD-linked_Rdtase_dimer_sf"/>
</dbReference>
<keyword evidence="3" id="KW-0274">FAD</keyword>
<dbReference type="PANTHER" id="PTHR43429">
    <property type="entry name" value="PYRIDINE NUCLEOTIDE-DISULFIDE OXIDOREDUCTASE DOMAIN-CONTAINING"/>
    <property type="match status" value="1"/>
</dbReference>
<dbReference type="PRINTS" id="PR00368">
    <property type="entry name" value="FADPNR"/>
</dbReference>
<dbReference type="OrthoDB" id="9802028at2"/>
<organism evidence="7 8">
    <name type="scientific">Xylanimonas protaetiae</name>
    <dbReference type="NCBI Taxonomy" id="2509457"/>
    <lineage>
        <taxon>Bacteria</taxon>
        <taxon>Bacillati</taxon>
        <taxon>Actinomycetota</taxon>
        <taxon>Actinomycetes</taxon>
        <taxon>Micrococcales</taxon>
        <taxon>Promicromonosporaceae</taxon>
        <taxon>Xylanimonas</taxon>
    </lineage>
</organism>
<sequence length="449" mass="48539">MRVVIVGGSHAGIACALRAREEFPDAQVVLYEKQGVVGFVAQSIPHYLRGSRDFLVLSSSTTEHELRAKGVEVRTETVVRGVDTAAKTLRYVVNGSDEVLDDTYDRLVLATGSYPSIPLAAGEYGDKLLVVKSYADAVRIKELMATARRVIVIGGGAIGIEMAKVMSDSRIATTLVQASSSILNRYLDDDVAAEVQAALLEAGVEVHTSALIVDISERTVDGRAVAAVTTRSGEVFTADGIIYATGFRPNTMLVGSQVTLGDRGAIVVDDYMRTSVPDVFAVGDCATTRVSHVAEPVYIPHASDALRQGEVAAVNLAGPRRRIGPSQATYNLNIGERTLCTSGINHRRALYEGYDSAVAFVRNDYLASDKFYKAWLTYERGTHKILGIQLRGTADGISAYADLVSLAIEQGRTVEDLEFTDFYFRHGFRNPAGIMNVLADVVRAQDPLR</sequence>
<dbReference type="PANTHER" id="PTHR43429:SF1">
    <property type="entry name" value="NAD(P)H SULFUR OXIDOREDUCTASE (COA-DEPENDENT)"/>
    <property type="match status" value="1"/>
</dbReference>
<dbReference type="AlphaFoldDB" id="A0A4P6FGY7"/>
<evidence type="ECO:0000256" key="5">
    <source>
        <dbReference type="ARBA" id="ARBA00023284"/>
    </source>
</evidence>
<dbReference type="InterPro" id="IPR050260">
    <property type="entry name" value="FAD-bd_OxRdtase"/>
</dbReference>